<dbReference type="SUPFAM" id="SSF48498">
    <property type="entry name" value="Tetracyclin repressor-like, C-terminal domain"/>
    <property type="match status" value="1"/>
</dbReference>
<dbReference type="SUPFAM" id="SSF46689">
    <property type="entry name" value="Homeodomain-like"/>
    <property type="match status" value="1"/>
</dbReference>
<evidence type="ECO:0000256" key="3">
    <source>
        <dbReference type="ARBA" id="ARBA00023163"/>
    </source>
</evidence>
<evidence type="ECO:0000256" key="4">
    <source>
        <dbReference type="PROSITE-ProRule" id="PRU00335"/>
    </source>
</evidence>
<evidence type="ECO:0000313" key="7">
    <source>
        <dbReference type="EMBL" id="TXK15270.1"/>
    </source>
</evidence>
<dbReference type="InterPro" id="IPR036271">
    <property type="entry name" value="Tet_transcr_reg_TetR-rel_C_sf"/>
</dbReference>
<evidence type="ECO:0000256" key="1">
    <source>
        <dbReference type="ARBA" id="ARBA00023015"/>
    </source>
</evidence>
<keyword evidence="3" id="KW-0804">Transcription</keyword>
<feature type="region of interest" description="Disordered" evidence="5">
    <location>
        <begin position="199"/>
        <end position="220"/>
    </location>
</feature>
<dbReference type="InterPro" id="IPR009057">
    <property type="entry name" value="Homeodomain-like_sf"/>
</dbReference>
<sequence length="220" mass="23043">MIRAGYHHGDLRRALLESAMELARGGGRDAVVLRDAARRAAVSPNAVYRHFASRDDLLAAVAGQAQEAMAERMLGFESSTPTTGSVARDRLRAVGLGYIAFALDEPGWFDAAFSDITAQPGTAAPPPLALLVEALDGLVAAGELPPDARAGAEWPCWSTVHGFALLALHGPLRAHPRSEVWASAERAVDAVVDGVLLRRRPGDGGRGAARGGSDDPALPD</sequence>
<dbReference type="EMBL" id="VRSX01000001">
    <property type="protein sequence ID" value="TXK15270.1"/>
    <property type="molecule type" value="Genomic_DNA"/>
</dbReference>
<reference evidence="7 8" key="1">
    <citation type="submission" date="2019-08" db="EMBL/GenBank/DDBJ databases">
        <authorList>
            <person name="Dong K."/>
        </authorList>
    </citation>
    <scope>NUCLEOTIDE SEQUENCE [LARGE SCALE GENOMIC DNA]</scope>
    <source>
        <strain evidence="7 8">K-1</strain>
    </source>
</reference>
<gene>
    <name evidence="7" type="ORF">FVP74_02375</name>
</gene>
<dbReference type="Pfam" id="PF00440">
    <property type="entry name" value="TetR_N"/>
    <property type="match status" value="1"/>
</dbReference>
<organism evidence="7 8">
    <name type="scientific">Microbacterium saccharophilum</name>
    <dbReference type="NCBI Taxonomy" id="1213358"/>
    <lineage>
        <taxon>Bacteria</taxon>
        <taxon>Bacillati</taxon>
        <taxon>Actinomycetota</taxon>
        <taxon>Actinomycetes</taxon>
        <taxon>Micrococcales</taxon>
        <taxon>Microbacteriaceae</taxon>
        <taxon>Microbacterium</taxon>
    </lineage>
</organism>
<evidence type="ECO:0000259" key="6">
    <source>
        <dbReference type="PROSITE" id="PS50977"/>
    </source>
</evidence>
<dbReference type="PROSITE" id="PS50977">
    <property type="entry name" value="HTH_TETR_2"/>
    <property type="match status" value="1"/>
</dbReference>
<evidence type="ECO:0000256" key="5">
    <source>
        <dbReference type="SAM" id="MobiDB-lite"/>
    </source>
</evidence>
<keyword evidence="8" id="KW-1185">Reference proteome</keyword>
<feature type="DNA-binding region" description="H-T-H motif" evidence="4">
    <location>
        <begin position="32"/>
        <end position="51"/>
    </location>
</feature>
<dbReference type="Proteomes" id="UP000321949">
    <property type="component" value="Unassembled WGS sequence"/>
</dbReference>
<protein>
    <submittedName>
        <fullName evidence="7">TetR/AcrR family transcriptional regulator</fullName>
    </submittedName>
</protein>
<evidence type="ECO:0000313" key="8">
    <source>
        <dbReference type="Proteomes" id="UP000321949"/>
    </source>
</evidence>
<dbReference type="PANTHER" id="PTHR30055">
    <property type="entry name" value="HTH-TYPE TRANSCRIPTIONAL REGULATOR RUTR"/>
    <property type="match status" value="1"/>
</dbReference>
<dbReference type="PANTHER" id="PTHR30055:SF220">
    <property type="entry name" value="TETR-FAMILY REGULATORY PROTEIN"/>
    <property type="match status" value="1"/>
</dbReference>
<dbReference type="Pfam" id="PF13305">
    <property type="entry name" value="TetR_C_33"/>
    <property type="match status" value="1"/>
</dbReference>
<keyword evidence="2 4" id="KW-0238">DNA-binding</keyword>
<dbReference type="GO" id="GO:0003700">
    <property type="term" value="F:DNA-binding transcription factor activity"/>
    <property type="evidence" value="ECO:0007669"/>
    <property type="project" value="TreeGrafter"/>
</dbReference>
<proteinExistence type="predicted"/>
<keyword evidence="1" id="KW-0805">Transcription regulation</keyword>
<dbReference type="Gene3D" id="1.10.357.10">
    <property type="entry name" value="Tetracycline Repressor, domain 2"/>
    <property type="match status" value="1"/>
</dbReference>
<dbReference type="InterPro" id="IPR001647">
    <property type="entry name" value="HTH_TetR"/>
</dbReference>
<accession>A0A5C8I9B2</accession>
<dbReference type="OrthoDB" id="3173376at2"/>
<dbReference type="InterPro" id="IPR050109">
    <property type="entry name" value="HTH-type_TetR-like_transc_reg"/>
</dbReference>
<dbReference type="InterPro" id="IPR025996">
    <property type="entry name" value="MT1864/Rv1816-like_C"/>
</dbReference>
<dbReference type="PRINTS" id="PR00455">
    <property type="entry name" value="HTHTETR"/>
</dbReference>
<dbReference type="RefSeq" id="WP_147049518.1">
    <property type="nucleotide sequence ID" value="NZ_BKAH01000002.1"/>
</dbReference>
<evidence type="ECO:0000256" key="2">
    <source>
        <dbReference type="ARBA" id="ARBA00023125"/>
    </source>
</evidence>
<comment type="caution">
    <text evidence="7">The sequence shown here is derived from an EMBL/GenBank/DDBJ whole genome shotgun (WGS) entry which is preliminary data.</text>
</comment>
<feature type="domain" description="HTH tetR-type" evidence="6">
    <location>
        <begin position="9"/>
        <end position="69"/>
    </location>
</feature>
<dbReference type="AlphaFoldDB" id="A0A5C8I9B2"/>
<name>A0A5C8I9B2_9MICO</name>
<dbReference type="GO" id="GO:0000976">
    <property type="term" value="F:transcription cis-regulatory region binding"/>
    <property type="evidence" value="ECO:0007669"/>
    <property type="project" value="TreeGrafter"/>
</dbReference>